<feature type="transmembrane region" description="Helical" evidence="10">
    <location>
        <begin position="104"/>
        <end position="126"/>
    </location>
</feature>
<feature type="transmembrane region" description="Helical" evidence="10">
    <location>
        <begin position="182"/>
        <end position="203"/>
    </location>
</feature>
<evidence type="ECO:0000256" key="5">
    <source>
        <dbReference type="ARBA" id="ARBA00022475"/>
    </source>
</evidence>
<keyword evidence="4" id="KW-0813">Transport</keyword>
<sequence length="278" mass="30362">MTTPKAHLRSNIIKDKLFFGIILVLSFAVAIPLIWIVGYIIVQGVQNLSPVLFIKDQNGGGILNAILGTIIVTTIAALIATPIGIMTGIYIAEYQNKFSHFLKVIVELIQSIPSIVMGILAFIWFVVPLRSFSALSGSIALALIMIPVVVKNTEENIRLIPLLLKEAAYALGAPKHEVILKILVPCSISGISTGVLVGVSRIMGETAPLLFTAFGTRIIHINIFRPMETLPTLIFKYVSSPVEEWIKIAWAAALILSATVFLLNLISSVLIKRWKVKL</sequence>
<dbReference type="PROSITE" id="PS50928">
    <property type="entry name" value="ABC_TM1"/>
    <property type="match status" value="1"/>
</dbReference>
<accession>A0AAX3BBN6</accession>
<dbReference type="AlphaFoldDB" id="A0AAX3BBN6"/>
<evidence type="ECO:0000256" key="9">
    <source>
        <dbReference type="ARBA" id="ARBA00023136"/>
    </source>
</evidence>
<feature type="transmembrane region" description="Helical" evidence="10">
    <location>
        <begin position="132"/>
        <end position="150"/>
    </location>
</feature>
<dbReference type="Proteomes" id="UP001056539">
    <property type="component" value="Chromosome"/>
</dbReference>
<evidence type="ECO:0000256" key="6">
    <source>
        <dbReference type="ARBA" id="ARBA00022592"/>
    </source>
</evidence>
<reference evidence="12" key="2">
    <citation type="submission" date="2022-06" db="EMBL/GenBank/DDBJ databases">
        <title>Thermospira aquatica gen. nov., sp. nov.</title>
        <authorList>
            <person name="Ben Ali Gam Z."/>
            <person name="Labat M."/>
        </authorList>
    </citation>
    <scope>NUCLEOTIDE SEQUENCE</scope>
    <source>
        <strain evidence="12">F1F22</strain>
    </source>
</reference>
<evidence type="ECO:0000256" key="7">
    <source>
        <dbReference type="ARBA" id="ARBA00022692"/>
    </source>
</evidence>
<dbReference type="GO" id="GO:0035435">
    <property type="term" value="P:phosphate ion transmembrane transport"/>
    <property type="evidence" value="ECO:0007669"/>
    <property type="project" value="InterPro"/>
</dbReference>
<feature type="transmembrane region" description="Helical" evidence="10">
    <location>
        <begin position="17"/>
        <end position="42"/>
    </location>
</feature>
<feature type="transmembrane region" description="Helical" evidence="10">
    <location>
        <begin position="248"/>
        <end position="271"/>
    </location>
</feature>
<dbReference type="PANTHER" id="PTHR42922">
    <property type="entry name" value="PHOSPHATE TRANSPORT SYSTEM PERMEASE PROTEIN PSTA"/>
    <property type="match status" value="1"/>
</dbReference>
<gene>
    <name evidence="12" type="primary">pstA</name>
    <name evidence="12" type="ORF">KDW03_09110</name>
</gene>
<dbReference type="GO" id="GO:0005315">
    <property type="term" value="F:phosphate transmembrane transporter activity"/>
    <property type="evidence" value="ECO:0007669"/>
    <property type="project" value="InterPro"/>
</dbReference>
<dbReference type="Pfam" id="PF00528">
    <property type="entry name" value="BPD_transp_1"/>
    <property type="match status" value="1"/>
</dbReference>
<feature type="transmembrane region" description="Helical" evidence="10">
    <location>
        <begin position="62"/>
        <end position="92"/>
    </location>
</feature>
<evidence type="ECO:0000256" key="2">
    <source>
        <dbReference type="ARBA" id="ARBA00007069"/>
    </source>
</evidence>
<dbReference type="InterPro" id="IPR005672">
    <property type="entry name" value="Phosphate_PstA"/>
</dbReference>
<evidence type="ECO:0000256" key="10">
    <source>
        <dbReference type="RuleBase" id="RU363043"/>
    </source>
</evidence>
<evidence type="ECO:0000256" key="4">
    <source>
        <dbReference type="ARBA" id="ARBA00022448"/>
    </source>
</evidence>
<evidence type="ECO:0000259" key="11">
    <source>
        <dbReference type="PROSITE" id="PS50928"/>
    </source>
</evidence>
<keyword evidence="7 10" id="KW-0812">Transmembrane</keyword>
<dbReference type="InterPro" id="IPR051408">
    <property type="entry name" value="Phosphate_transprt_permease"/>
</dbReference>
<dbReference type="InterPro" id="IPR035906">
    <property type="entry name" value="MetI-like_sf"/>
</dbReference>
<dbReference type="SUPFAM" id="SSF161098">
    <property type="entry name" value="MetI-like"/>
    <property type="match status" value="1"/>
</dbReference>
<evidence type="ECO:0000313" key="13">
    <source>
        <dbReference type="Proteomes" id="UP001056539"/>
    </source>
</evidence>
<keyword evidence="13" id="KW-1185">Reference proteome</keyword>
<comment type="similarity">
    <text evidence="2 10">Belongs to the binding-protein-dependent transport system permease family. CysTW subfamily.</text>
</comment>
<dbReference type="PANTHER" id="PTHR42922:SF1">
    <property type="entry name" value="PHOSPHATE TRANSPORT SYSTEM PERMEASE PROTEIN PSTA"/>
    <property type="match status" value="1"/>
</dbReference>
<organism evidence="12 13">
    <name type="scientific">Thermospira aquatica</name>
    <dbReference type="NCBI Taxonomy" id="2828656"/>
    <lineage>
        <taxon>Bacteria</taxon>
        <taxon>Pseudomonadati</taxon>
        <taxon>Spirochaetota</taxon>
        <taxon>Spirochaetia</taxon>
        <taxon>Brevinematales</taxon>
        <taxon>Thermospiraceae</taxon>
        <taxon>Thermospira</taxon>
    </lineage>
</organism>
<evidence type="ECO:0000256" key="8">
    <source>
        <dbReference type="ARBA" id="ARBA00022989"/>
    </source>
</evidence>
<dbReference type="RefSeq" id="WP_271434775.1">
    <property type="nucleotide sequence ID" value="NZ_CP073355.1"/>
</dbReference>
<dbReference type="GO" id="GO:0005886">
    <property type="term" value="C:plasma membrane"/>
    <property type="evidence" value="ECO:0007669"/>
    <property type="project" value="UniProtKB-SubCell"/>
</dbReference>
<comment type="subcellular location">
    <subcellularLocation>
        <location evidence="1 10">Cell membrane</location>
        <topology evidence="1 10">Multi-pass membrane protein</topology>
    </subcellularLocation>
</comment>
<evidence type="ECO:0000256" key="1">
    <source>
        <dbReference type="ARBA" id="ARBA00004651"/>
    </source>
</evidence>
<dbReference type="Gene3D" id="1.10.3720.10">
    <property type="entry name" value="MetI-like"/>
    <property type="match status" value="1"/>
</dbReference>
<dbReference type="KEGG" id="taqu:KDW03_09110"/>
<dbReference type="CDD" id="cd06261">
    <property type="entry name" value="TM_PBP2"/>
    <property type="match status" value="1"/>
</dbReference>
<keyword evidence="6" id="KW-0592">Phosphate transport</keyword>
<proteinExistence type="inferred from homology"/>
<evidence type="ECO:0000256" key="3">
    <source>
        <dbReference type="ARBA" id="ARBA00016864"/>
    </source>
</evidence>
<keyword evidence="9 10" id="KW-0472">Membrane</keyword>
<protein>
    <recommendedName>
        <fullName evidence="3 10">Phosphate transport system permease protein PstA</fullName>
    </recommendedName>
</protein>
<keyword evidence="8 10" id="KW-1133">Transmembrane helix</keyword>
<evidence type="ECO:0000313" key="12">
    <source>
        <dbReference type="EMBL" id="URA09638.1"/>
    </source>
</evidence>
<name>A0AAX3BBN6_9SPIR</name>
<dbReference type="EMBL" id="CP073355">
    <property type="protein sequence ID" value="URA09638.1"/>
    <property type="molecule type" value="Genomic_DNA"/>
</dbReference>
<reference evidence="12" key="1">
    <citation type="submission" date="2021-04" db="EMBL/GenBank/DDBJ databases">
        <authorList>
            <person name="Postec A."/>
        </authorList>
    </citation>
    <scope>NUCLEOTIDE SEQUENCE</scope>
    <source>
        <strain evidence="12">F1F22</strain>
    </source>
</reference>
<dbReference type="NCBIfam" id="TIGR00974">
    <property type="entry name" value="3a0107s02c"/>
    <property type="match status" value="1"/>
</dbReference>
<dbReference type="InterPro" id="IPR000515">
    <property type="entry name" value="MetI-like"/>
</dbReference>
<feature type="domain" description="ABC transmembrane type-1" evidence="11">
    <location>
        <begin position="66"/>
        <end position="267"/>
    </location>
</feature>
<keyword evidence="5 10" id="KW-1003">Cell membrane</keyword>